<dbReference type="AlphaFoldDB" id="A0A212EWI8"/>
<feature type="region of interest" description="Disordered" evidence="1">
    <location>
        <begin position="1"/>
        <end position="80"/>
    </location>
</feature>
<dbReference type="Proteomes" id="UP000007151">
    <property type="component" value="Unassembled WGS sequence"/>
</dbReference>
<evidence type="ECO:0000259" key="2">
    <source>
        <dbReference type="PROSITE" id="PS51465"/>
    </source>
</evidence>
<accession>A0A212EWI8</accession>
<keyword evidence="4" id="KW-1185">Reference proteome</keyword>
<dbReference type="SUPFAM" id="SSF100895">
    <property type="entry name" value="Kazal-type serine protease inhibitors"/>
    <property type="match status" value="1"/>
</dbReference>
<feature type="region of interest" description="Disordered" evidence="1">
    <location>
        <begin position="282"/>
        <end position="303"/>
    </location>
</feature>
<evidence type="ECO:0000313" key="3">
    <source>
        <dbReference type="EMBL" id="OWR45855.1"/>
    </source>
</evidence>
<evidence type="ECO:0000313" key="4">
    <source>
        <dbReference type="Proteomes" id="UP000007151"/>
    </source>
</evidence>
<dbReference type="Pfam" id="PF00050">
    <property type="entry name" value="Kazal_1"/>
    <property type="match status" value="1"/>
</dbReference>
<feature type="compositionally biased region" description="Low complexity" evidence="1">
    <location>
        <begin position="34"/>
        <end position="50"/>
    </location>
</feature>
<dbReference type="InterPro" id="IPR036058">
    <property type="entry name" value="Kazal_dom_sf"/>
</dbReference>
<feature type="compositionally biased region" description="Polar residues" evidence="1">
    <location>
        <begin position="1"/>
        <end position="33"/>
    </location>
</feature>
<dbReference type="PANTHER" id="PTHR21179:SF1">
    <property type="entry name" value="KAZ1-TYPE SERINE PROTEASE INHIBITOR-LIKE PROTEIN TYPE EPSILON-RELATED"/>
    <property type="match status" value="1"/>
</dbReference>
<dbReference type="InParanoid" id="A0A212EWI8"/>
<feature type="domain" description="Kazal-like" evidence="2">
    <location>
        <begin position="301"/>
        <end position="354"/>
    </location>
</feature>
<gene>
    <name evidence="3" type="ORF">KGM_208582</name>
</gene>
<dbReference type="InterPro" id="IPR039932">
    <property type="entry name" value="Spink4-like"/>
</dbReference>
<feature type="compositionally biased region" description="Polar residues" evidence="1">
    <location>
        <begin position="237"/>
        <end position="259"/>
    </location>
</feature>
<name>A0A212EWI8_DANPL</name>
<protein>
    <recommendedName>
        <fullName evidence="2">Kazal-like domain-containing protein</fullName>
    </recommendedName>
</protein>
<feature type="compositionally biased region" description="Polar residues" evidence="1">
    <location>
        <begin position="51"/>
        <end position="80"/>
    </location>
</feature>
<reference evidence="3 4" key="1">
    <citation type="journal article" date="2011" name="Cell">
        <title>The monarch butterfly genome yields insights into long-distance migration.</title>
        <authorList>
            <person name="Zhan S."/>
            <person name="Merlin C."/>
            <person name="Boore J.L."/>
            <person name="Reppert S.M."/>
        </authorList>
    </citation>
    <scope>NUCLEOTIDE SEQUENCE [LARGE SCALE GENOMIC DNA]</scope>
    <source>
        <strain evidence="3">F-2</strain>
    </source>
</reference>
<dbReference type="PROSITE" id="PS51465">
    <property type="entry name" value="KAZAL_2"/>
    <property type="match status" value="1"/>
</dbReference>
<dbReference type="Gene3D" id="3.30.60.30">
    <property type="match status" value="1"/>
</dbReference>
<proteinExistence type="predicted"/>
<dbReference type="CDD" id="cd00104">
    <property type="entry name" value="KAZAL_FS"/>
    <property type="match status" value="1"/>
</dbReference>
<feature type="region of interest" description="Disordered" evidence="1">
    <location>
        <begin position="196"/>
        <end position="259"/>
    </location>
</feature>
<dbReference type="KEGG" id="dpl:KGM_208582"/>
<dbReference type="InterPro" id="IPR002350">
    <property type="entry name" value="Kazal_dom"/>
</dbReference>
<comment type="caution">
    <text evidence="3">The sequence shown here is derived from an EMBL/GenBank/DDBJ whole genome shotgun (WGS) entry which is preliminary data.</text>
</comment>
<dbReference type="EMBL" id="AGBW02011969">
    <property type="protein sequence ID" value="OWR45855.1"/>
    <property type="molecule type" value="Genomic_DNA"/>
</dbReference>
<dbReference type="PANTHER" id="PTHR21179">
    <property type="entry name" value="SERINE-TYPE ENDOPEPTIDASE INHIBITOR"/>
    <property type="match status" value="1"/>
</dbReference>
<sequence>MFQNGDRSYPENSQGYSNSDQSKPQYQEPSNSLNNFNPGDNYPGYPPNDYQSGRPQYQRPNGVNNIYLGNNPSYSRPGSYQIRPNQINNPQGNVWNNANENPGMNYPGGTPFFPGNSAQNPQYQRPGGGFTGNPSNGVPAYYRPKPGMGSNWINGKPNNKYDPNVQEPEVMGWNPNVYPNGYPNPINVPGNQMQTQGVGRPGFDHRNPGLNQGQPIQYPSGDFHNYRPGFQNGGLFNPSQRPNGLNNQLPSLQYTPNFDQNLNYPDPQNSYLNRNRQNKTEKVTISAAPTDISSQSQHKSPSRMKQCVQDCPTTSDYSPRCGSDNVTYFNEEKFQCSLKCGFDVKIIRNGTCPS</sequence>
<dbReference type="eggNOG" id="ENOG502TCMZ">
    <property type="taxonomic scope" value="Eukaryota"/>
</dbReference>
<evidence type="ECO:0000256" key="1">
    <source>
        <dbReference type="SAM" id="MobiDB-lite"/>
    </source>
</evidence>
<dbReference type="GO" id="GO:0004867">
    <property type="term" value="F:serine-type endopeptidase inhibitor activity"/>
    <property type="evidence" value="ECO:0007669"/>
    <property type="project" value="InterPro"/>
</dbReference>
<organism evidence="3 4">
    <name type="scientific">Danaus plexippus plexippus</name>
    <dbReference type="NCBI Taxonomy" id="278856"/>
    <lineage>
        <taxon>Eukaryota</taxon>
        <taxon>Metazoa</taxon>
        <taxon>Ecdysozoa</taxon>
        <taxon>Arthropoda</taxon>
        <taxon>Hexapoda</taxon>
        <taxon>Insecta</taxon>
        <taxon>Pterygota</taxon>
        <taxon>Neoptera</taxon>
        <taxon>Endopterygota</taxon>
        <taxon>Lepidoptera</taxon>
        <taxon>Glossata</taxon>
        <taxon>Ditrysia</taxon>
        <taxon>Papilionoidea</taxon>
        <taxon>Nymphalidae</taxon>
        <taxon>Danainae</taxon>
        <taxon>Danaini</taxon>
        <taxon>Danaina</taxon>
        <taxon>Danaus</taxon>
        <taxon>Danaus</taxon>
    </lineage>
</organism>